<gene>
    <name evidence="1" type="ORF">DS421_19g659070</name>
</gene>
<evidence type="ECO:0000313" key="2">
    <source>
        <dbReference type="Proteomes" id="UP000464620"/>
    </source>
</evidence>
<name>A0A6B9V9L9_ARAHY</name>
<sequence length="108" mass="12158">MGAVEGGVSATFETPLLLLSWPPLLWLPGSVLWPPKTVFLGLSFDKCASKLRLLLSHRSFLSLWGCCRVGSESQLFLCVISCCYGYCERGWKLRFWLSSVRVEAERTL</sequence>
<proteinExistence type="predicted"/>
<protein>
    <submittedName>
        <fullName evidence="1">Uncharacterized protein</fullName>
    </submittedName>
</protein>
<dbReference type="Proteomes" id="UP000464620">
    <property type="component" value="Chromosome B09"/>
</dbReference>
<organism evidence="1 2">
    <name type="scientific">Arachis hypogaea</name>
    <name type="common">Peanut</name>
    <dbReference type="NCBI Taxonomy" id="3818"/>
    <lineage>
        <taxon>Eukaryota</taxon>
        <taxon>Viridiplantae</taxon>
        <taxon>Streptophyta</taxon>
        <taxon>Embryophyta</taxon>
        <taxon>Tracheophyta</taxon>
        <taxon>Spermatophyta</taxon>
        <taxon>Magnoliopsida</taxon>
        <taxon>eudicotyledons</taxon>
        <taxon>Gunneridae</taxon>
        <taxon>Pentapetalae</taxon>
        <taxon>rosids</taxon>
        <taxon>fabids</taxon>
        <taxon>Fabales</taxon>
        <taxon>Fabaceae</taxon>
        <taxon>Papilionoideae</taxon>
        <taxon>50 kb inversion clade</taxon>
        <taxon>dalbergioids sensu lato</taxon>
        <taxon>Dalbergieae</taxon>
        <taxon>Pterocarpus clade</taxon>
        <taxon>Arachis</taxon>
    </lineage>
</organism>
<reference evidence="1 2" key="1">
    <citation type="submission" date="2020-01" db="EMBL/GenBank/DDBJ databases">
        <title>Genome sequence of Arachis hypogaea, cultivar Shitouqi.</title>
        <authorList>
            <person name="Zhuang W."/>
            <person name="Chen H."/>
            <person name="Varshney R."/>
            <person name="Wang D."/>
            <person name="Ming R."/>
        </authorList>
    </citation>
    <scope>NUCLEOTIDE SEQUENCE [LARGE SCALE GENOMIC DNA]</scope>
    <source>
        <tissue evidence="1">Young leaf</tissue>
    </source>
</reference>
<evidence type="ECO:0000313" key="1">
    <source>
        <dbReference type="EMBL" id="QHN78169.1"/>
    </source>
</evidence>
<accession>A0A6B9V9L9</accession>
<dbReference type="EMBL" id="CP031001">
    <property type="protein sequence ID" value="QHN78169.1"/>
    <property type="molecule type" value="Genomic_DNA"/>
</dbReference>
<dbReference type="AlphaFoldDB" id="A0A6B9V9L9"/>